<evidence type="ECO:0000256" key="3">
    <source>
        <dbReference type="ARBA" id="ARBA00022670"/>
    </source>
</evidence>
<keyword evidence="2 6" id="KW-0031">Aminopeptidase</keyword>
<dbReference type="GO" id="GO:0070006">
    <property type="term" value="F:metalloaminopeptidase activity"/>
    <property type="evidence" value="ECO:0007669"/>
    <property type="project" value="UniProtKB-UniRule"/>
</dbReference>
<organism evidence="9">
    <name type="scientific">uncultured planctomycete Rifle_16ft_4_minimus_3099</name>
    <dbReference type="NCBI Taxonomy" id="1665203"/>
    <lineage>
        <taxon>Bacteria</taxon>
        <taxon>Pseudomonadati</taxon>
        <taxon>Planctomycetota</taxon>
        <taxon>Planctomycetia</taxon>
        <taxon>Planctomycetales</taxon>
        <taxon>environmental samples</taxon>
    </lineage>
</organism>
<dbReference type="GO" id="GO:0004239">
    <property type="term" value="F:initiator methionyl aminopeptidase activity"/>
    <property type="evidence" value="ECO:0007669"/>
    <property type="project" value="UniProtKB-UniRule"/>
</dbReference>
<feature type="binding site" evidence="6">
    <location>
        <position position="252"/>
    </location>
    <ligand>
        <name>a divalent metal cation</name>
        <dbReference type="ChEBI" id="CHEBI:60240"/>
        <label>1</label>
    </ligand>
</feature>
<dbReference type="GO" id="GO:0046872">
    <property type="term" value="F:metal ion binding"/>
    <property type="evidence" value="ECO:0007669"/>
    <property type="project" value="UniProtKB-UniRule"/>
</dbReference>
<dbReference type="PROSITE" id="PS00680">
    <property type="entry name" value="MAP_1"/>
    <property type="match status" value="1"/>
</dbReference>
<sequence length="268" mass="29979">MIYVGSWIRCLREINDRMIECKSARQIERMREAGKIVAGALLLAKKLAKIGVTTEFLDGELDKYVRQHNGRAIFKGYMGYPKSICTSINEEVVHGIPGPRRLNEGDILSIDVGVEYKRYVADAAVTIPIARISPEAERILTVCEEALNRVIRNIRSGTKLSEVAGWIQQYVESNGYSVIRDYTGHGIGRDMHEDPQVPNYVSESLLARDVTLLAGTTLAIEPMICEGSADTEVLDNKWTVVTKDRKLSAHFEHTIVITDEGCEVLTRE</sequence>
<feature type="binding site" evidence="6">
    <location>
        <position position="122"/>
    </location>
    <ligand>
        <name>a divalent metal cation</name>
        <dbReference type="ChEBI" id="CHEBI:60240"/>
        <label>1</label>
    </ligand>
</feature>
<dbReference type="CDD" id="cd01086">
    <property type="entry name" value="MetAP1"/>
    <property type="match status" value="1"/>
</dbReference>
<comment type="function">
    <text evidence="1 6">Removes the N-terminal methionine from nascent proteins. The N-terminal methionine is often cleaved when the second residue in the primary sequence is small and uncharged (Met-Ala-, Cys, Gly, Pro, Ser, Thr, or Val). Requires deformylation of the N(alpha)-formylated initiator methionine before it can be hydrolyzed.</text>
</comment>
<dbReference type="HAMAP" id="MF_01974">
    <property type="entry name" value="MetAP_1"/>
    <property type="match status" value="1"/>
</dbReference>
<feature type="binding site" evidence="6">
    <location>
        <position position="122"/>
    </location>
    <ligand>
        <name>a divalent metal cation</name>
        <dbReference type="ChEBI" id="CHEBI:60240"/>
        <label>2</label>
        <note>catalytic</note>
    </ligand>
</feature>
<keyword evidence="4 6" id="KW-0479">Metal-binding</keyword>
<evidence type="ECO:0000256" key="1">
    <source>
        <dbReference type="ARBA" id="ARBA00002521"/>
    </source>
</evidence>
<gene>
    <name evidence="6" type="primary">map</name>
</gene>
<feature type="binding site" evidence="6">
    <location>
        <position position="94"/>
    </location>
    <ligand>
        <name>substrate</name>
    </ligand>
</feature>
<dbReference type="Gene3D" id="3.90.230.10">
    <property type="entry name" value="Creatinase/methionine aminopeptidase superfamily"/>
    <property type="match status" value="1"/>
</dbReference>
<evidence type="ECO:0000256" key="5">
    <source>
        <dbReference type="ARBA" id="ARBA00022801"/>
    </source>
</evidence>
<dbReference type="SUPFAM" id="SSF55920">
    <property type="entry name" value="Creatinase/aminopeptidase"/>
    <property type="match status" value="1"/>
</dbReference>
<feature type="binding site" evidence="6">
    <location>
        <position position="111"/>
    </location>
    <ligand>
        <name>a divalent metal cation</name>
        <dbReference type="ChEBI" id="CHEBI:60240"/>
        <label>1</label>
    </ligand>
</feature>
<dbReference type="PANTHER" id="PTHR43330">
    <property type="entry name" value="METHIONINE AMINOPEPTIDASE"/>
    <property type="match status" value="1"/>
</dbReference>
<reference evidence="9" key="1">
    <citation type="journal article" date="2015" name="ISME J.">
        <title>Aquifer environment selects for microbial species cohorts in sediment and groundwater.</title>
        <authorList>
            <person name="Hug L.A."/>
            <person name="Thomas B.C."/>
            <person name="Brown C.T."/>
            <person name="Frischkorn K.R."/>
            <person name="Williams K.H."/>
            <person name="Tringe S.G."/>
            <person name="Banfield J.F."/>
        </authorList>
    </citation>
    <scope>NUCLEOTIDE SEQUENCE</scope>
</reference>
<protein>
    <recommendedName>
        <fullName evidence="6 7">Methionine aminopeptidase</fullName>
        <shortName evidence="6">MAP</shortName>
        <shortName evidence="6">MetAP</shortName>
        <ecNumber evidence="6 7">3.4.11.18</ecNumber>
    </recommendedName>
    <alternativeName>
        <fullName evidence="6">Peptidase M</fullName>
    </alternativeName>
</protein>
<dbReference type="InterPro" id="IPR036005">
    <property type="entry name" value="Creatinase/aminopeptidase-like"/>
</dbReference>
<evidence type="ECO:0000256" key="2">
    <source>
        <dbReference type="ARBA" id="ARBA00022438"/>
    </source>
</evidence>
<dbReference type="GO" id="GO:0005829">
    <property type="term" value="C:cytosol"/>
    <property type="evidence" value="ECO:0007669"/>
    <property type="project" value="TreeGrafter"/>
</dbReference>
<evidence type="ECO:0000256" key="6">
    <source>
        <dbReference type="HAMAP-Rule" id="MF_01974"/>
    </source>
</evidence>
<feature type="binding site" evidence="6">
    <location>
        <position position="221"/>
    </location>
    <ligand>
        <name>a divalent metal cation</name>
        <dbReference type="ChEBI" id="CHEBI:60240"/>
        <label>2</label>
        <note>catalytic</note>
    </ligand>
</feature>
<dbReference type="GO" id="GO:0006508">
    <property type="term" value="P:proteolysis"/>
    <property type="evidence" value="ECO:0007669"/>
    <property type="project" value="UniProtKB-KW"/>
</dbReference>
<evidence type="ECO:0000313" key="9">
    <source>
        <dbReference type="EMBL" id="AKQ02003.1"/>
    </source>
</evidence>
<dbReference type="NCBIfam" id="TIGR00500">
    <property type="entry name" value="met_pdase_I"/>
    <property type="match status" value="1"/>
</dbReference>
<comment type="cofactor">
    <cofactor evidence="6">
        <name>Co(2+)</name>
        <dbReference type="ChEBI" id="CHEBI:48828"/>
    </cofactor>
    <cofactor evidence="6">
        <name>Zn(2+)</name>
        <dbReference type="ChEBI" id="CHEBI:29105"/>
    </cofactor>
    <cofactor evidence="6">
        <name>Mn(2+)</name>
        <dbReference type="ChEBI" id="CHEBI:29035"/>
    </cofactor>
    <cofactor evidence="6">
        <name>Fe(2+)</name>
        <dbReference type="ChEBI" id="CHEBI:29033"/>
    </cofactor>
    <text evidence="6">Binds 2 divalent metal cations per subunit. Has a high-affinity and a low affinity metal-binding site. The true nature of the physiological cofactor is under debate. The enzyme is active with cobalt, zinc, manganese or divalent iron ions. Most likely, methionine aminopeptidases function as mononuclear Fe(2+)-metalloproteases under physiological conditions, and the catalytically relevant metal-binding site has been assigned to the histidine-containing high-affinity site.</text>
</comment>
<dbReference type="EC" id="3.4.11.18" evidence="6 7"/>
<dbReference type="InterPro" id="IPR001714">
    <property type="entry name" value="Pept_M24_MAP"/>
</dbReference>
<name>A0A0H4T2Y0_9BACT</name>
<evidence type="ECO:0000256" key="7">
    <source>
        <dbReference type="RuleBase" id="RU003653"/>
    </source>
</evidence>
<evidence type="ECO:0000259" key="8">
    <source>
        <dbReference type="Pfam" id="PF00557"/>
    </source>
</evidence>
<dbReference type="AlphaFoldDB" id="A0A0H4T2Y0"/>
<feature type="binding site" evidence="6">
    <location>
        <position position="252"/>
    </location>
    <ligand>
        <name>a divalent metal cation</name>
        <dbReference type="ChEBI" id="CHEBI:60240"/>
        <label>2</label>
        <note>catalytic</note>
    </ligand>
</feature>
<feature type="binding site" evidence="6">
    <location>
        <position position="192"/>
    </location>
    <ligand>
        <name>substrate</name>
    </ligand>
</feature>
<proteinExistence type="inferred from homology"/>
<dbReference type="EMBL" id="KT006987">
    <property type="protein sequence ID" value="AKQ02003.1"/>
    <property type="molecule type" value="Genomic_DNA"/>
</dbReference>
<dbReference type="PANTHER" id="PTHR43330:SF27">
    <property type="entry name" value="METHIONINE AMINOPEPTIDASE"/>
    <property type="match status" value="1"/>
</dbReference>
<feature type="binding site" evidence="6">
    <location>
        <position position="185"/>
    </location>
    <ligand>
        <name>a divalent metal cation</name>
        <dbReference type="ChEBI" id="CHEBI:60240"/>
        <label>2</label>
        <note>catalytic</note>
    </ligand>
</feature>
<dbReference type="Pfam" id="PF00557">
    <property type="entry name" value="Peptidase_M24"/>
    <property type="match status" value="1"/>
</dbReference>
<evidence type="ECO:0000256" key="4">
    <source>
        <dbReference type="ARBA" id="ARBA00022723"/>
    </source>
</evidence>
<dbReference type="InterPro" id="IPR002467">
    <property type="entry name" value="Pept_M24A_MAP1"/>
</dbReference>
<keyword evidence="3 6" id="KW-0645">Protease</keyword>
<comment type="similarity">
    <text evidence="6">Belongs to the peptidase M24A family. Methionine aminopeptidase type 1 subfamily.</text>
</comment>
<dbReference type="InterPro" id="IPR000994">
    <property type="entry name" value="Pept_M24"/>
</dbReference>
<dbReference type="PRINTS" id="PR00599">
    <property type="entry name" value="MAPEPTIDASE"/>
</dbReference>
<accession>A0A0H4T2Y0</accession>
<feature type="domain" description="Peptidase M24" evidence="8">
    <location>
        <begin position="28"/>
        <end position="259"/>
    </location>
</feature>
<keyword evidence="5 6" id="KW-0378">Hydrolase</keyword>
<comment type="catalytic activity">
    <reaction evidence="6 7">
        <text>Release of N-terminal amino acids, preferentially methionine, from peptides and arylamides.</text>
        <dbReference type="EC" id="3.4.11.18"/>
    </reaction>
</comment>
<comment type="subunit">
    <text evidence="6">Monomer.</text>
</comment>